<dbReference type="AlphaFoldDB" id="A0A821JVV4"/>
<name>A0A821JVV4_9BILA</name>
<evidence type="ECO:0000313" key="2">
    <source>
        <dbReference type="EMBL" id="CAF4727846.1"/>
    </source>
</evidence>
<comment type="caution">
    <text evidence="2">The sequence shown here is derived from an EMBL/GenBank/DDBJ whole genome shotgun (WGS) entry which is preliminary data.</text>
</comment>
<organism evidence="2 3">
    <name type="scientific">Rotaria socialis</name>
    <dbReference type="NCBI Taxonomy" id="392032"/>
    <lineage>
        <taxon>Eukaryota</taxon>
        <taxon>Metazoa</taxon>
        <taxon>Spiralia</taxon>
        <taxon>Gnathifera</taxon>
        <taxon>Rotifera</taxon>
        <taxon>Eurotatoria</taxon>
        <taxon>Bdelloidea</taxon>
        <taxon>Philodinida</taxon>
        <taxon>Philodinidae</taxon>
        <taxon>Rotaria</taxon>
    </lineage>
</organism>
<dbReference type="EMBL" id="CAJOBP010037560">
    <property type="protein sequence ID" value="CAF4727846.1"/>
    <property type="molecule type" value="Genomic_DNA"/>
</dbReference>
<evidence type="ECO:0000259" key="1">
    <source>
        <dbReference type="PROSITE" id="PS50829"/>
    </source>
</evidence>
<feature type="domain" description="GYF" evidence="1">
    <location>
        <begin position="11"/>
        <end position="40"/>
    </location>
</feature>
<proteinExistence type="predicted"/>
<protein>
    <recommendedName>
        <fullName evidence="1">GYF domain-containing protein</fullName>
    </recommendedName>
</protein>
<accession>A0A821JVV4</accession>
<feature type="non-terminal residue" evidence="2">
    <location>
        <position position="1"/>
    </location>
</feature>
<dbReference type="Proteomes" id="UP000663873">
    <property type="component" value="Unassembled WGS sequence"/>
</dbReference>
<dbReference type="InterPro" id="IPR003169">
    <property type="entry name" value="GYF"/>
</dbReference>
<keyword evidence="3" id="KW-1185">Reference proteome</keyword>
<sequence length="40" mass="4767">MKRQDLNWDSLADWVYRSLSGNLLQGLFNACDIKAWDEFF</sequence>
<dbReference type="PROSITE" id="PS50829">
    <property type="entry name" value="GYF"/>
    <property type="match status" value="1"/>
</dbReference>
<evidence type="ECO:0000313" key="3">
    <source>
        <dbReference type="Proteomes" id="UP000663873"/>
    </source>
</evidence>
<reference evidence="2" key="1">
    <citation type="submission" date="2021-02" db="EMBL/GenBank/DDBJ databases">
        <authorList>
            <person name="Nowell W R."/>
        </authorList>
    </citation>
    <scope>NUCLEOTIDE SEQUENCE</scope>
</reference>
<gene>
    <name evidence="2" type="ORF">UJA718_LOCUS37609</name>
</gene>